<dbReference type="AlphaFoldDB" id="A0A9X4RQB5"/>
<proteinExistence type="predicted"/>
<organism evidence="2 3">
    <name type="scientific">Streptococcus suis</name>
    <dbReference type="NCBI Taxonomy" id="1307"/>
    <lineage>
        <taxon>Bacteria</taxon>
        <taxon>Bacillati</taxon>
        <taxon>Bacillota</taxon>
        <taxon>Bacilli</taxon>
        <taxon>Lactobacillales</taxon>
        <taxon>Streptococcaceae</taxon>
        <taxon>Streptococcus</taxon>
    </lineage>
</organism>
<name>A0A9X4RQB5_STRSU</name>
<keyword evidence="1" id="KW-1133">Transmembrane helix</keyword>
<dbReference type="Pfam" id="PF10031">
    <property type="entry name" value="DUF2273"/>
    <property type="match status" value="1"/>
</dbReference>
<accession>A0A9X4RQB5</accession>
<evidence type="ECO:0000313" key="2">
    <source>
        <dbReference type="EMBL" id="MDG4513187.1"/>
    </source>
</evidence>
<dbReference type="Proteomes" id="UP001152879">
    <property type="component" value="Unassembled WGS sequence"/>
</dbReference>
<protein>
    <submittedName>
        <fullName evidence="2">DUF2273 domain-containing protein</fullName>
    </submittedName>
</protein>
<gene>
    <name evidence="2" type="ORF">NOL15_10245</name>
</gene>
<evidence type="ECO:0000256" key="1">
    <source>
        <dbReference type="SAM" id="Phobius"/>
    </source>
</evidence>
<keyword evidence="1" id="KW-0812">Transmembrane</keyword>
<sequence>MKEINHWKYPILGAGTGLLLAVLFLTLGFLKTLLVLFLMVLGALVGSLVQRSGILEYILSLRK</sequence>
<feature type="transmembrane region" description="Helical" evidence="1">
    <location>
        <begin position="36"/>
        <end position="59"/>
    </location>
</feature>
<reference evidence="2" key="1">
    <citation type="submission" date="2022-07" db="EMBL/GenBank/DDBJ databases">
        <title>Whole Genome Sequencing of Streptococcus suis.</title>
        <authorList>
            <person name="Dai X."/>
            <person name="Huang J."/>
            <person name="Wang L."/>
        </authorList>
    </citation>
    <scope>NUCLEOTIDE SEQUENCE</scope>
    <source>
        <strain evidence="2">SFB2</strain>
    </source>
</reference>
<dbReference type="EMBL" id="JANFML010000052">
    <property type="protein sequence ID" value="MDG4513187.1"/>
    <property type="molecule type" value="Genomic_DNA"/>
</dbReference>
<keyword evidence="1" id="KW-0472">Membrane</keyword>
<dbReference type="InterPro" id="IPR018730">
    <property type="entry name" value="DUF2273"/>
</dbReference>
<evidence type="ECO:0000313" key="3">
    <source>
        <dbReference type="Proteomes" id="UP001152879"/>
    </source>
</evidence>
<feature type="transmembrane region" description="Helical" evidence="1">
    <location>
        <begin position="12"/>
        <end position="30"/>
    </location>
</feature>
<comment type="caution">
    <text evidence="2">The sequence shown here is derived from an EMBL/GenBank/DDBJ whole genome shotgun (WGS) entry which is preliminary data.</text>
</comment>